<keyword evidence="2" id="KW-1185">Reference proteome</keyword>
<evidence type="ECO:0008006" key="3">
    <source>
        <dbReference type="Google" id="ProtNLM"/>
    </source>
</evidence>
<dbReference type="EMBL" id="MATO01000067">
    <property type="protein sequence ID" value="OCS85271.1"/>
    <property type="molecule type" value="Genomic_DNA"/>
</dbReference>
<comment type="caution">
    <text evidence="1">The sequence shown here is derived from an EMBL/GenBank/DDBJ whole genome shotgun (WGS) entry which is preliminary data.</text>
</comment>
<evidence type="ECO:0000313" key="1">
    <source>
        <dbReference type="EMBL" id="OCS85271.1"/>
    </source>
</evidence>
<reference evidence="1 2" key="1">
    <citation type="submission" date="2016-07" db="EMBL/GenBank/DDBJ databases">
        <title>Caryophanon latum genome sequencing.</title>
        <authorList>
            <person name="Verma A."/>
            <person name="Pal Y."/>
            <person name="Krishnamurthi S."/>
        </authorList>
    </citation>
    <scope>NUCLEOTIDE SEQUENCE [LARGE SCALE GENOMIC DNA]</scope>
    <source>
        <strain evidence="1 2">DSM 14151</strain>
    </source>
</reference>
<accession>A0A1C0YDP4</accession>
<gene>
    <name evidence="1" type="ORF">A6K76_03055</name>
</gene>
<evidence type="ECO:0000313" key="2">
    <source>
        <dbReference type="Proteomes" id="UP000093482"/>
    </source>
</evidence>
<sequence>MYKELSSGIKSSITRSINTSIELYFASIEWKEERFSMEDLVAYWQSYFQEHAAWYDKVSEDVRASEEFHTVLANKINEGLAKMLNEAPTAEQVEAIDALQKQHGTNFTFDCKAEAAFVEQTLKNM</sequence>
<organism evidence="1 2">
    <name type="scientific">Caryophanon latum</name>
    <dbReference type="NCBI Taxonomy" id="33977"/>
    <lineage>
        <taxon>Bacteria</taxon>
        <taxon>Bacillati</taxon>
        <taxon>Bacillota</taxon>
        <taxon>Bacilli</taxon>
        <taxon>Bacillales</taxon>
        <taxon>Caryophanaceae</taxon>
        <taxon>Caryophanon</taxon>
    </lineage>
</organism>
<dbReference type="OrthoDB" id="2737829at2"/>
<protein>
    <recommendedName>
        <fullName evidence="3">Group-specific protein</fullName>
    </recommendedName>
</protein>
<dbReference type="Proteomes" id="UP000093482">
    <property type="component" value="Unassembled WGS sequence"/>
</dbReference>
<proteinExistence type="predicted"/>
<dbReference type="AlphaFoldDB" id="A0A1C0YDP4"/>
<dbReference type="RefSeq" id="WP_066466377.1">
    <property type="nucleotide sequence ID" value="NZ_MATO01000067.1"/>
</dbReference>
<name>A0A1C0YDP4_9BACL</name>